<evidence type="ECO:0000256" key="4">
    <source>
        <dbReference type="ARBA" id="ARBA00023004"/>
    </source>
</evidence>
<proteinExistence type="inferred from homology"/>
<dbReference type="CDD" id="cd11040">
    <property type="entry name" value="CYP7_CYP8-like"/>
    <property type="match status" value="1"/>
</dbReference>
<dbReference type="InterPro" id="IPR053007">
    <property type="entry name" value="CYP450_monoxygenase_sec-met"/>
</dbReference>
<organism evidence="8 9">
    <name type="scientific">Xylaria hypoxylon</name>
    <dbReference type="NCBI Taxonomy" id="37992"/>
    <lineage>
        <taxon>Eukaryota</taxon>
        <taxon>Fungi</taxon>
        <taxon>Dikarya</taxon>
        <taxon>Ascomycota</taxon>
        <taxon>Pezizomycotina</taxon>
        <taxon>Sordariomycetes</taxon>
        <taxon>Xylariomycetidae</taxon>
        <taxon>Xylariales</taxon>
        <taxon>Xylariaceae</taxon>
        <taxon>Xylaria</taxon>
    </lineage>
</organism>
<name>A0A4Z0YG22_9PEZI</name>
<dbReference type="SUPFAM" id="SSF48264">
    <property type="entry name" value="Cytochrome P450"/>
    <property type="match status" value="1"/>
</dbReference>
<dbReference type="PROSITE" id="PS00086">
    <property type="entry name" value="CYTOCHROME_P450"/>
    <property type="match status" value="1"/>
</dbReference>
<dbReference type="Proteomes" id="UP000297716">
    <property type="component" value="Unassembled WGS sequence"/>
</dbReference>
<evidence type="ECO:0000256" key="6">
    <source>
        <dbReference type="PIRSR" id="PIRSR602403-1"/>
    </source>
</evidence>
<accession>A0A4Z0YG22</accession>
<sequence>MWSLITAAFGAVATIYIFLQALLHLTQDAKEPPVMATTIPFVSPILGMKKRNSRYYNYLRDKYSVPIFTLRLPFTRLYIITSTPLILAVQRQFRTLSFSPVQIRAVANFASLSKEAMDLVSLNIDNDDGFVPGFLKTVYPTLTGTMLDALNERTVNVMLAEFDQLAAKGSCTSLQLYKWTDEQITYATTDAIYGPHNPLRDIENLSAWHVYEAKTMVLVMGILPQLFAADAIRAREYLSKKYEHYFAQGWHNEGSDYIQRRYAYMCQRGLAHADVAKIELTGVFPLIGNTIPTAFWLIYRIFSSPAVLEDCRREVSQAVSEHNGVCTIDFSVIKDSCPILSSTYQEVFRFHGMGTSVRVALEDHMLDGKHLIKKGGMVMISGRVQHSSPSTWGDDVDEFRHTRFLKTPGSKRHNPIAFRGFGGGTTLCPGRHFATTEILLFATLLMLRFDVRLPDGRTQWPMPPTDKSSQSSAMEQPGHDIKIELLPRPKQNWRVVFPSKASNKTQIVAEDIPNY</sequence>
<feature type="binding site" description="axial binding residue" evidence="6">
    <location>
        <position position="428"/>
    </location>
    <ligand>
        <name>heme</name>
        <dbReference type="ChEBI" id="CHEBI:30413"/>
    </ligand>
    <ligandPart>
        <name>Fe</name>
        <dbReference type="ChEBI" id="CHEBI:18248"/>
    </ligandPart>
</feature>
<evidence type="ECO:0000313" key="8">
    <source>
        <dbReference type="EMBL" id="TGJ78225.1"/>
    </source>
</evidence>
<keyword evidence="9" id="KW-1185">Reference proteome</keyword>
<dbReference type="InterPro" id="IPR036396">
    <property type="entry name" value="Cyt_P450_sf"/>
</dbReference>
<dbReference type="Pfam" id="PF00067">
    <property type="entry name" value="p450"/>
    <property type="match status" value="1"/>
</dbReference>
<comment type="similarity">
    <text evidence="2 7">Belongs to the cytochrome P450 family.</text>
</comment>
<dbReference type="GO" id="GO:0020037">
    <property type="term" value="F:heme binding"/>
    <property type="evidence" value="ECO:0007669"/>
    <property type="project" value="InterPro"/>
</dbReference>
<reference evidence="8 9" key="1">
    <citation type="submission" date="2019-03" db="EMBL/GenBank/DDBJ databases">
        <title>Draft genome sequence of Xylaria hypoxylon DSM 108379, a ubiquitous saprotrophic-parasitic fungi on hardwood.</title>
        <authorList>
            <person name="Buettner E."/>
            <person name="Leonhardt S."/>
            <person name="Gebauer A.M."/>
            <person name="Liers C."/>
            <person name="Hofrichter M."/>
            <person name="Kellner H."/>
        </authorList>
    </citation>
    <scope>NUCLEOTIDE SEQUENCE [LARGE SCALE GENOMIC DNA]</scope>
    <source>
        <strain evidence="8 9">DSM 108379</strain>
    </source>
</reference>
<evidence type="ECO:0000313" key="9">
    <source>
        <dbReference type="Proteomes" id="UP000297716"/>
    </source>
</evidence>
<dbReference type="PANTHER" id="PTHR47582">
    <property type="entry name" value="P450, PUTATIVE (EUROFUNG)-RELATED"/>
    <property type="match status" value="1"/>
</dbReference>
<dbReference type="InterPro" id="IPR017972">
    <property type="entry name" value="Cyt_P450_CS"/>
</dbReference>
<dbReference type="InterPro" id="IPR002403">
    <property type="entry name" value="Cyt_P450_E_grp-IV"/>
</dbReference>
<keyword evidence="7" id="KW-0560">Oxidoreductase</keyword>
<evidence type="ECO:0008006" key="10">
    <source>
        <dbReference type="Google" id="ProtNLM"/>
    </source>
</evidence>
<gene>
    <name evidence="8" type="ORF">E0Z10_g10538</name>
</gene>
<dbReference type="GO" id="GO:0005506">
    <property type="term" value="F:iron ion binding"/>
    <property type="evidence" value="ECO:0007669"/>
    <property type="project" value="InterPro"/>
</dbReference>
<keyword evidence="4 6" id="KW-0408">Iron</keyword>
<evidence type="ECO:0000256" key="1">
    <source>
        <dbReference type="ARBA" id="ARBA00001971"/>
    </source>
</evidence>
<protein>
    <recommendedName>
        <fullName evidence="10">Cytochrome P450</fullName>
    </recommendedName>
</protein>
<evidence type="ECO:0000256" key="5">
    <source>
        <dbReference type="ARBA" id="ARBA00023033"/>
    </source>
</evidence>
<dbReference type="GO" id="GO:0016705">
    <property type="term" value="F:oxidoreductase activity, acting on paired donors, with incorporation or reduction of molecular oxygen"/>
    <property type="evidence" value="ECO:0007669"/>
    <property type="project" value="InterPro"/>
</dbReference>
<evidence type="ECO:0000256" key="7">
    <source>
        <dbReference type="RuleBase" id="RU000461"/>
    </source>
</evidence>
<comment type="cofactor">
    <cofactor evidence="1 6">
        <name>heme</name>
        <dbReference type="ChEBI" id="CHEBI:30413"/>
    </cofactor>
</comment>
<dbReference type="PRINTS" id="PR00465">
    <property type="entry name" value="EP450IV"/>
</dbReference>
<dbReference type="GO" id="GO:0004497">
    <property type="term" value="F:monooxygenase activity"/>
    <property type="evidence" value="ECO:0007669"/>
    <property type="project" value="UniProtKB-KW"/>
</dbReference>
<comment type="caution">
    <text evidence="8">The sequence shown here is derived from an EMBL/GenBank/DDBJ whole genome shotgun (WGS) entry which is preliminary data.</text>
</comment>
<evidence type="ECO:0000256" key="2">
    <source>
        <dbReference type="ARBA" id="ARBA00010617"/>
    </source>
</evidence>
<dbReference type="OrthoDB" id="3366823at2759"/>
<dbReference type="EMBL" id="SKBN01000429">
    <property type="protein sequence ID" value="TGJ78225.1"/>
    <property type="molecule type" value="Genomic_DNA"/>
</dbReference>
<dbReference type="PANTHER" id="PTHR47582:SF1">
    <property type="entry name" value="P450, PUTATIVE (EUROFUNG)-RELATED"/>
    <property type="match status" value="1"/>
</dbReference>
<dbReference type="STRING" id="37992.A0A4Z0YG22"/>
<keyword evidence="5 7" id="KW-0503">Monooxygenase</keyword>
<dbReference type="InterPro" id="IPR001128">
    <property type="entry name" value="Cyt_P450"/>
</dbReference>
<dbReference type="AlphaFoldDB" id="A0A4Z0YG22"/>
<evidence type="ECO:0000256" key="3">
    <source>
        <dbReference type="ARBA" id="ARBA00022723"/>
    </source>
</evidence>
<keyword evidence="3 6" id="KW-0479">Metal-binding</keyword>
<dbReference type="Gene3D" id="1.10.630.10">
    <property type="entry name" value="Cytochrome P450"/>
    <property type="match status" value="1"/>
</dbReference>
<keyword evidence="6 7" id="KW-0349">Heme</keyword>